<evidence type="ECO:0000313" key="1">
    <source>
        <dbReference type="EMBL" id="KAI1701504.1"/>
    </source>
</evidence>
<sequence length="206" mass="23216">MILCEYQPDVYQSLGDVEEVSKQVDNEMIKGLGDIVLMHNHGDDVNVMVAHRHFDLEENEAMLEEQVGEDRIAKPVPLKEIYKKGAYPDLFHCSKDGKWSPVGFGLDKDVNLAPWSDEAFLQEVGNYLILNGLNDKLLLATRASKDVKDQGVQLVEYNCEKTRTSKKVPCTREQFDASVPTTYAFKRNADGSVEEGCLHACFCKNE</sequence>
<organism evidence="1 2">
    <name type="scientific">Ditylenchus destructor</name>
    <dbReference type="NCBI Taxonomy" id="166010"/>
    <lineage>
        <taxon>Eukaryota</taxon>
        <taxon>Metazoa</taxon>
        <taxon>Ecdysozoa</taxon>
        <taxon>Nematoda</taxon>
        <taxon>Chromadorea</taxon>
        <taxon>Rhabditida</taxon>
        <taxon>Tylenchina</taxon>
        <taxon>Tylenchomorpha</taxon>
        <taxon>Sphaerularioidea</taxon>
        <taxon>Anguinidae</taxon>
        <taxon>Anguininae</taxon>
        <taxon>Ditylenchus</taxon>
    </lineage>
</organism>
<dbReference type="AlphaFoldDB" id="A0AAD4QX37"/>
<keyword evidence="2" id="KW-1185">Reference proteome</keyword>
<evidence type="ECO:0000313" key="2">
    <source>
        <dbReference type="Proteomes" id="UP001201812"/>
    </source>
</evidence>
<dbReference type="Proteomes" id="UP001201812">
    <property type="component" value="Unassembled WGS sequence"/>
</dbReference>
<accession>A0AAD4QX37</accession>
<proteinExistence type="predicted"/>
<dbReference type="EMBL" id="JAKKPZ010000117">
    <property type="protein sequence ID" value="KAI1701504.1"/>
    <property type="molecule type" value="Genomic_DNA"/>
</dbReference>
<reference evidence="1" key="1">
    <citation type="submission" date="2022-01" db="EMBL/GenBank/DDBJ databases">
        <title>Genome Sequence Resource for Two Populations of Ditylenchus destructor, the Migratory Endoparasitic Phytonematode.</title>
        <authorList>
            <person name="Zhang H."/>
            <person name="Lin R."/>
            <person name="Xie B."/>
        </authorList>
    </citation>
    <scope>NUCLEOTIDE SEQUENCE</scope>
    <source>
        <strain evidence="1">BazhouSP</strain>
    </source>
</reference>
<name>A0AAD4QX37_9BILA</name>
<comment type="caution">
    <text evidence="1">The sequence shown here is derived from an EMBL/GenBank/DDBJ whole genome shotgun (WGS) entry which is preliminary data.</text>
</comment>
<protein>
    <submittedName>
        <fullName evidence="1">Uncharacterized protein</fullName>
    </submittedName>
</protein>
<gene>
    <name evidence="1" type="ORF">DdX_16047</name>
</gene>